<comment type="similarity">
    <text evidence="1">Belongs to the FAD-binding monooxygenase family.</text>
</comment>
<evidence type="ECO:0000313" key="6">
    <source>
        <dbReference type="Proteomes" id="UP001499878"/>
    </source>
</evidence>
<dbReference type="PANTHER" id="PTHR42877">
    <property type="entry name" value="L-ORNITHINE N(5)-MONOOXYGENASE-RELATED"/>
    <property type="match status" value="1"/>
</dbReference>
<protein>
    <submittedName>
        <fullName evidence="5">NAD(P)/FAD-dependent oxidoreductase</fullName>
    </submittedName>
</protein>
<organism evidence="5 6">
    <name type="scientific">Streptomyces thinghirensis</name>
    <dbReference type="NCBI Taxonomy" id="551547"/>
    <lineage>
        <taxon>Bacteria</taxon>
        <taxon>Bacillati</taxon>
        <taxon>Actinomycetota</taxon>
        <taxon>Actinomycetes</taxon>
        <taxon>Kitasatosporales</taxon>
        <taxon>Streptomycetaceae</taxon>
        <taxon>Streptomyces</taxon>
    </lineage>
</organism>
<comment type="caution">
    <text evidence="5">The sequence shown here is derived from an EMBL/GenBank/DDBJ whole genome shotgun (WGS) entry which is preliminary data.</text>
</comment>
<dbReference type="SUPFAM" id="SSF51905">
    <property type="entry name" value="FAD/NAD(P)-binding domain"/>
    <property type="match status" value="1"/>
</dbReference>
<evidence type="ECO:0000256" key="3">
    <source>
        <dbReference type="ARBA" id="ARBA00022827"/>
    </source>
</evidence>
<sequence length="488" mass="53785">MNDHIYDAVIVGAGFGGLGTAAQFARSGRRNFLVLEREADLGGVWRDNTYPGAACDTQSVIYCYSHFPHLTVERMYAGRDELLGYLRALADEYALHDHILLNSGLKSARWDDCAQLWWLRDDHGRTYLARVFVPALGQLGTPKVPSFPGLKEFSGVAFHSARWRHDIALAGKRVASVGAAASAVQYVPEIAAEAAHLVVFQRSANYILPRNQQVFTAQERARHQDDPAVFQELRERIHAEREAGFARTRLGTGEQETGVREALKHLRDQVANPALRRKLTPDHEFGCKRILRSDDYYPALNRPNVTLETSGIEGFTETGIVTHHGKVHDVDVVVFGTGFASQTFVGDIEITGRNGRTLADRWDGVPEAYLGMLVDGFPNLFLDYGPNTNLNHNSVVTMLECQQQFIAEATEQVLSGACGPVEAAAEEVRDFNAGLQAELSRSAFSSDCSSWYKNADGRVVNNWSGTVDEYHRAVAAFATTLSGEALAS</sequence>
<evidence type="ECO:0000313" key="5">
    <source>
        <dbReference type="EMBL" id="GAA5215829.1"/>
    </source>
</evidence>
<name>A0ABP9TH47_9ACTN</name>
<keyword evidence="4" id="KW-0560">Oxidoreductase</keyword>
<reference evidence="6" key="1">
    <citation type="journal article" date="2019" name="Int. J. Syst. Evol. Microbiol.">
        <title>The Global Catalogue of Microorganisms (GCM) 10K type strain sequencing project: providing services to taxonomists for standard genome sequencing and annotation.</title>
        <authorList>
            <consortium name="The Broad Institute Genomics Platform"/>
            <consortium name="The Broad Institute Genome Sequencing Center for Infectious Disease"/>
            <person name="Wu L."/>
            <person name="Ma J."/>
        </authorList>
    </citation>
    <scope>NUCLEOTIDE SEQUENCE [LARGE SCALE GENOMIC DNA]</scope>
    <source>
        <strain evidence="6">JCM 18306</strain>
    </source>
</reference>
<dbReference type="InterPro" id="IPR036188">
    <property type="entry name" value="FAD/NAD-bd_sf"/>
</dbReference>
<dbReference type="PANTHER" id="PTHR42877:SF4">
    <property type="entry name" value="FAD_NAD(P)-BINDING DOMAIN-CONTAINING PROTEIN-RELATED"/>
    <property type="match status" value="1"/>
</dbReference>
<evidence type="ECO:0000256" key="4">
    <source>
        <dbReference type="ARBA" id="ARBA00023002"/>
    </source>
</evidence>
<keyword evidence="3" id="KW-0274">FAD</keyword>
<proteinExistence type="inferred from homology"/>
<dbReference type="InterPro" id="IPR020946">
    <property type="entry name" value="Flavin_mOase-like"/>
</dbReference>
<gene>
    <name evidence="5" type="ORF">GCM10023323_66420</name>
</gene>
<evidence type="ECO:0000256" key="2">
    <source>
        <dbReference type="ARBA" id="ARBA00022630"/>
    </source>
</evidence>
<dbReference type="Pfam" id="PF00743">
    <property type="entry name" value="FMO-like"/>
    <property type="match status" value="1"/>
</dbReference>
<dbReference type="RefSeq" id="WP_345636911.1">
    <property type="nucleotide sequence ID" value="NZ_BAABJR010000023.1"/>
</dbReference>
<keyword evidence="2" id="KW-0285">Flavoprotein</keyword>
<dbReference type="Gene3D" id="3.50.50.60">
    <property type="entry name" value="FAD/NAD(P)-binding domain"/>
    <property type="match status" value="2"/>
</dbReference>
<dbReference type="Proteomes" id="UP001499878">
    <property type="component" value="Unassembled WGS sequence"/>
</dbReference>
<keyword evidence="6" id="KW-1185">Reference proteome</keyword>
<accession>A0ABP9TH47</accession>
<dbReference type="InterPro" id="IPR051209">
    <property type="entry name" value="FAD-bind_Monooxygenase_sf"/>
</dbReference>
<dbReference type="EMBL" id="BAABJR010000023">
    <property type="protein sequence ID" value="GAA5215829.1"/>
    <property type="molecule type" value="Genomic_DNA"/>
</dbReference>
<evidence type="ECO:0000256" key="1">
    <source>
        <dbReference type="ARBA" id="ARBA00010139"/>
    </source>
</evidence>